<dbReference type="AlphaFoldDB" id="K3YKE4"/>
<dbReference type="EnsemblPlants" id="KQL00238">
    <property type="protein sequence ID" value="KQL00238"/>
    <property type="gene ID" value="SETIT_014713mg"/>
</dbReference>
<evidence type="ECO:0000313" key="1">
    <source>
        <dbReference type="EnsemblPlants" id="KQL00238"/>
    </source>
</evidence>
<dbReference type="InParanoid" id="K3YKE4"/>
<dbReference type="Proteomes" id="UP000004995">
    <property type="component" value="Unassembled WGS sequence"/>
</dbReference>
<sequence>MPLMARTGADPCFFDRLANLWSVRLSTANWLRGLREDEGEGCSRMRRVGGGGGRLDAAGGDVRPVTRRDVFAGVWRTGARAQPPATLVLDDMRICTRRPEAS</sequence>
<dbReference type="EMBL" id="AGNK02003486">
    <property type="status" value="NOT_ANNOTATED_CDS"/>
    <property type="molecule type" value="Genomic_DNA"/>
</dbReference>
<accession>K3YKE4</accession>
<name>K3YKE4_SETIT</name>
<reference evidence="1" key="2">
    <citation type="submission" date="2018-08" db="UniProtKB">
        <authorList>
            <consortium name="EnsemblPlants"/>
        </authorList>
    </citation>
    <scope>IDENTIFICATION</scope>
    <source>
        <strain evidence="1">Yugu1</strain>
    </source>
</reference>
<proteinExistence type="predicted"/>
<reference evidence="2" key="1">
    <citation type="journal article" date="2012" name="Nat. Biotechnol.">
        <title>Reference genome sequence of the model plant Setaria.</title>
        <authorList>
            <person name="Bennetzen J.L."/>
            <person name="Schmutz J."/>
            <person name="Wang H."/>
            <person name="Percifield R."/>
            <person name="Hawkins J."/>
            <person name="Pontaroli A.C."/>
            <person name="Estep M."/>
            <person name="Feng L."/>
            <person name="Vaughn J.N."/>
            <person name="Grimwood J."/>
            <person name="Jenkins J."/>
            <person name="Barry K."/>
            <person name="Lindquist E."/>
            <person name="Hellsten U."/>
            <person name="Deshpande S."/>
            <person name="Wang X."/>
            <person name="Wu X."/>
            <person name="Mitros T."/>
            <person name="Triplett J."/>
            <person name="Yang X."/>
            <person name="Ye C.Y."/>
            <person name="Mauro-Herrera M."/>
            <person name="Wang L."/>
            <person name="Li P."/>
            <person name="Sharma M."/>
            <person name="Sharma R."/>
            <person name="Ronald P.C."/>
            <person name="Panaud O."/>
            <person name="Kellogg E.A."/>
            <person name="Brutnell T.P."/>
            <person name="Doust A.N."/>
            <person name="Tuskan G.A."/>
            <person name="Rokhsar D."/>
            <person name="Devos K.M."/>
        </authorList>
    </citation>
    <scope>NUCLEOTIDE SEQUENCE [LARGE SCALE GENOMIC DNA]</scope>
    <source>
        <strain evidence="2">cv. Yugu1</strain>
    </source>
</reference>
<protein>
    <submittedName>
        <fullName evidence="1">Uncharacterized protein</fullName>
    </submittedName>
</protein>
<keyword evidence="2" id="KW-1185">Reference proteome</keyword>
<dbReference type="HOGENOM" id="CLU_2282355_0_0_1"/>
<organism evidence="1 2">
    <name type="scientific">Setaria italica</name>
    <name type="common">Foxtail millet</name>
    <name type="synonym">Panicum italicum</name>
    <dbReference type="NCBI Taxonomy" id="4555"/>
    <lineage>
        <taxon>Eukaryota</taxon>
        <taxon>Viridiplantae</taxon>
        <taxon>Streptophyta</taxon>
        <taxon>Embryophyta</taxon>
        <taxon>Tracheophyta</taxon>
        <taxon>Spermatophyta</taxon>
        <taxon>Magnoliopsida</taxon>
        <taxon>Liliopsida</taxon>
        <taxon>Poales</taxon>
        <taxon>Poaceae</taxon>
        <taxon>PACMAD clade</taxon>
        <taxon>Panicoideae</taxon>
        <taxon>Panicodae</taxon>
        <taxon>Paniceae</taxon>
        <taxon>Cenchrinae</taxon>
        <taxon>Setaria</taxon>
    </lineage>
</organism>
<evidence type="ECO:0000313" key="2">
    <source>
        <dbReference type="Proteomes" id="UP000004995"/>
    </source>
</evidence>
<dbReference type="Gramene" id="KQL00238">
    <property type="protein sequence ID" value="KQL00238"/>
    <property type="gene ID" value="SETIT_014713mg"/>
</dbReference>